<evidence type="ECO:0000313" key="4">
    <source>
        <dbReference type="EMBL" id="ACV23032.1"/>
    </source>
</evidence>
<dbReference type="eggNOG" id="COG0629">
    <property type="taxonomic scope" value="Bacteria"/>
</dbReference>
<evidence type="ECO:0000313" key="5">
    <source>
        <dbReference type="Proteomes" id="UP000002026"/>
    </source>
</evidence>
<proteinExistence type="predicted"/>
<dbReference type="InterPro" id="IPR000424">
    <property type="entry name" value="Primosome_PriB/ssb"/>
</dbReference>
<evidence type="ECO:0000256" key="1">
    <source>
        <dbReference type="ARBA" id="ARBA00023125"/>
    </source>
</evidence>
<dbReference type="PIRSF" id="PIRSF002070">
    <property type="entry name" value="SSB"/>
    <property type="match status" value="1"/>
</dbReference>
<evidence type="ECO:0000256" key="3">
    <source>
        <dbReference type="RuleBase" id="RU000524"/>
    </source>
</evidence>
<dbReference type="Pfam" id="PF00436">
    <property type="entry name" value="SSB"/>
    <property type="match status" value="1"/>
</dbReference>
<dbReference type="STRING" id="471855.Shel_20180"/>
<dbReference type="AlphaFoldDB" id="C7N7Z7"/>
<sequence>MLKAFFQGNVSTEPELRGVNKNVLTFSVAVNTRKKDPDSDKWVEAPQFFPFVMFGKRAEAVGSFLKKGAAVSIEATPSQNVWEDEKGKRSSIEFIVDDIHVDATR</sequence>
<dbReference type="GO" id="GO:0006260">
    <property type="term" value="P:DNA replication"/>
    <property type="evidence" value="ECO:0007669"/>
    <property type="project" value="InterPro"/>
</dbReference>
<dbReference type="NCBIfam" id="TIGR00621">
    <property type="entry name" value="ssb"/>
    <property type="match status" value="1"/>
</dbReference>
<dbReference type="Gene3D" id="2.40.50.140">
    <property type="entry name" value="Nucleic acid-binding proteins"/>
    <property type="match status" value="1"/>
</dbReference>
<dbReference type="Proteomes" id="UP000002026">
    <property type="component" value="Chromosome"/>
</dbReference>
<gene>
    <name evidence="4" type="ordered locus">Shel_20180</name>
</gene>
<dbReference type="RefSeq" id="WP_012799133.1">
    <property type="nucleotide sequence ID" value="NC_013165.1"/>
</dbReference>
<dbReference type="CDD" id="cd04496">
    <property type="entry name" value="SSB_OBF"/>
    <property type="match status" value="1"/>
</dbReference>
<dbReference type="InterPro" id="IPR012340">
    <property type="entry name" value="NA-bd_OB-fold"/>
</dbReference>
<dbReference type="EMBL" id="CP001684">
    <property type="protein sequence ID" value="ACV23032.1"/>
    <property type="molecule type" value="Genomic_DNA"/>
</dbReference>
<evidence type="ECO:0000256" key="2">
    <source>
        <dbReference type="PIRNR" id="PIRNR002070"/>
    </source>
</evidence>
<name>C7N7Z7_SLAHD</name>
<organism evidence="4 5">
    <name type="scientific">Slackia heliotrinireducens (strain ATCC 29202 / DSM 20476 / NCTC 11029 / RHS 1)</name>
    <name type="common">Peptococcus heliotrinreducens</name>
    <dbReference type="NCBI Taxonomy" id="471855"/>
    <lineage>
        <taxon>Bacteria</taxon>
        <taxon>Bacillati</taxon>
        <taxon>Actinomycetota</taxon>
        <taxon>Coriobacteriia</taxon>
        <taxon>Eggerthellales</taxon>
        <taxon>Eggerthellaceae</taxon>
        <taxon>Slackia</taxon>
    </lineage>
</organism>
<keyword evidence="5" id="KW-1185">Reference proteome</keyword>
<dbReference type="SUPFAM" id="SSF50249">
    <property type="entry name" value="Nucleic acid-binding proteins"/>
    <property type="match status" value="1"/>
</dbReference>
<dbReference type="KEGG" id="shi:Shel_20180"/>
<reference evidence="4 5" key="1">
    <citation type="journal article" date="2009" name="Stand. Genomic Sci.">
        <title>Complete genome sequence of Slackia heliotrinireducens type strain (RHS 1).</title>
        <authorList>
            <person name="Pukall R."/>
            <person name="Lapidus A."/>
            <person name="Nolan M."/>
            <person name="Copeland A."/>
            <person name="Glavina Del Rio T."/>
            <person name="Lucas S."/>
            <person name="Chen F."/>
            <person name="Tice H."/>
            <person name="Cheng J.F."/>
            <person name="Chertkov O."/>
            <person name="Bruce D."/>
            <person name="Goodwin L."/>
            <person name="Kuske C."/>
            <person name="Brettin T."/>
            <person name="Detter J.C."/>
            <person name="Han C."/>
            <person name="Pitluck S."/>
            <person name="Pati A."/>
            <person name="Mavrommatis K."/>
            <person name="Ivanova N."/>
            <person name="Ovchinnikova G."/>
            <person name="Chen A."/>
            <person name="Palaniappan K."/>
            <person name="Schneider S."/>
            <person name="Rohde M."/>
            <person name="Chain P."/>
            <person name="D'haeseleer P."/>
            <person name="Goker M."/>
            <person name="Bristow J."/>
            <person name="Eisen J.A."/>
            <person name="Markowitz V."/>
            <person name="Kyrpides N.C."/>
            <person name="Klenk H.P."/>
            <person name="Hugenholtz P."/>
        </authorList>
    </citation>
    <scope>NUCLEOTIDE SEQUENCE [LARGE SCALE GENOMIC DNA]</scope>
    <source>
        <strain evidence="5">ATCC 29202 / DSM 20476 / NCTC 11029 / RHS 1</strain>
    </source>
</reference>
<keyword evidence="1 2" id="KW-0238">DNA-binding</keyword>
<accession>C7N7Z7</accession>
<dbReference type="PROSITE" id="PS50935">
    <property type="entry name" value="SSB"/>
    <property type="match status" value="1"/>
</dbReference>
<dbReference type="GO" id="GO:0003697">
    <property type="term" value="F:single-stranded DNA binding"/>
    <property type="evidence" value="ECO:0007669"/>
    <property type="project" value="InterPro"/>
</dbReference>
<dbReference type="InterPro" id="IPR011344">
    <property type="entry name" value="ssDNA-bd"/>
</dbReference>
<protein>
    <recommendedName>
        <fullName evidence="2 3">Single-stranded DNA-binding protein</fullName>
    </recommendedName>
</protein>
<dbReference type="HOGENOM" id="CLU_078758_6_0_11"/>